<dbReference type="PROSITE" id="PS50837">
    <property type="entry name" value="NACHT"/>
    <property type="match status" value="1"/>
</dbReference>
<dbReference type="PANTHER" id="PTHR48182:SF2">
    <property type="entry name" value="PROTEIN SERAC1"/>
    <property type="match status" value="1"/>
</dbReference>
<evidence type="ECO:0000256" key="4">
    <source>
        <dbReference type="ARBA" id="ARBA00022824"/>
    </source>
</evidence>
<name>A0AAJ0CSE9_9HYPO</name>
<protein>
    <recommendedName>
        <fullName evidence="7">NACHT domain-containing protein</fullName>
    </recommendedName>
</protein>
<evidence type="ECO:0000256" key="1">
    <source>
        <dbReference type="ARBA" id="ARBA00004173"/>
    </source>
</evidence>
<dbReference type="EMBL" id="JASWJB010000109">
    <property type="protein sequence ID" value="KAK2596797.1"/>
    <property type="molecule type" value="Genomic_DNA"/>
</dbReference>
<dbReference type="GO" id="GO:0005783">
    <property type="term" value="C:endoplasmic reticulum"/>
    <property type="evidence" value="ECO:0007669"/>
    <property type="project" value="UniProtKB-SubCell"/>
</dbReference>
<proteinExistence type="predicted"/>
<feature type="domain" description="NACHT" evidence="7">
    <location>
        <begin position="499"/>
        <end position="619"/>
    </location>
</feature>
<evidence type="ECO:0000256" key="2">
    <source>
        <dbReference type="ARBA" id="ARBA00004240"/>
    </source>
</evidence>
<dbReference type="Gene3D" id="3.40.50.1820">
    <property type="entry name" value="alpha/beta hydrolase"/>
    <property type="match status" value="1"/>
</dbReference>
<keyword evidence="5" id="KW-0496">Mitochondrion</keyword>
<comment type="subcellular location">
    <subcellularLocation>
        <location evidence="2">Endoplasmic reticulum</location>
    </subcellularLocation>
    <subcellularLocation>
        <location evidence="3">Membrane</location>
    </subcellularLocation>
    <subcellularLocation>
        <location evidence="1">Mitochondrion</location>
    </subcellularLocation>
</comment>
<keyword evidence="6" id="KW-0472">Membrane</keyword>
<evidence type="ECO:0000256" key="6">
    <source>
        <dbReference type="ARBA" id="ARBA00023136"/>
    </source>
</evidence>
<dbReference type="SUPFAM" id="SSF53474">
    <property type="entry name" value="alpha/beta-Hydrolases"/>
    <property type="match status" value="1"/>
</dbReference>
<dbReference type="InterPro" id="IPR007111">
    <property type="entry name" value="NACHT_NTPase"/>
</dbReference>
<evidence type="ECO:0000259" key="7">
    <source>
        <dbReference type="PROSITE" id="PS50837"/>
    </source>
</evidence>
<dbReference type="Gene3D" id="3.40.50.300">
    <property type="entry name" value="P-loop containing nucleotide triphosphate hydrolases"/>
    <property type="match status" value="1"/>
</dbReference>
<keyword evidence="4" id="KW-0256">Endoplasmic reticulum</keyword>
<accession>A0AAJ0CSE9</accession>
<dbReference type="AlphaFoldDB" id="A0AAJ0CSE9"/>
<dbReference type="InterPro" id="IPR027417">
    <property type="entry name" value="P-loop_NTPase"/>
</dbReference>
<dbReference type="GO" id="GO:0005739">
    <property type="term" value="C:mitochondrion"/>
    <property type="evidence" value="ECO:0007669"/>
    <property type="project" value="UniProtKB-SubCell"/>
</dbReference>
<gene>
    <name evidence="8" type="ORF">QQS21_006126</name>
</gene>
<evidence type="ECO:0000313" key="8">
    <source>
        <dbReference type="EMBL" id="KAK2596797.1"/>
    </source>
</evidence>
<dbReference type="Proteomes" id="UP001251528">
    <property type="component" value="Unassembled WGS sequence"/>
</dbReference>
<organism evidence="8 9">
    <name type="scientific">Conoideocrella luteorostrata</name>
    <dbReference type="NCBI Taxonomy" id="1105319"/>
    <lineage>
        <taxon>Eukaryota</taxon>
        <taxon>Fungi</taxon>
        <taxon>Dikarya</taxon>
        <taxon>Ascomycota</taxon>
        <taxon>Pezizomycotina</taxon>
        <taxon>Sordariomycetes</taxon>
        <taxon>Hypocreomycetidae</taxon>
        <taxon>Hypocreales</taxon>
        <taxon>Clavicipitaceae</taxon>
        <taxon>Conoideocrella</taxon>
    </lineage>
</organism>
<dbReference type="InterPro" id="IPR029058">
    <property type="entry name" value="AB_hydrolase_fold"/>
</dbReference>
<dbReference type="InterPro" id="IPR052374">
    <property type="entry name" value="SERAC1"/>
</dbReference>
<dbReference type="PANTHER" id="PTHR48182">
    <property type="entry name" value="PROTEIN SERAC1"/>
    <property type="match status" value="1"/>
</dbReference>
<comment type="caution">
    <text evidence="8">The sequence shown here is derived from an EMBL/GenBank/DDBJ whole genome shotgun (WGS) entry which is preliminary data.</text>
</comment>
<dbReference type="Pfam" id="PF05729">
    <property type="entry name" value="NACHT"/>
    <property type="match status" value="1"/>
</dbReference>
<evidence type="ECO:0000313" key="9">
    <source>
        <dbReference type="Proteomes" id="UP001251528"/>
    </source>
</evidence>
<dbReference type="GO" id="GO:0016020">
    <property type="term" value="C:membrane"/>
    <property type="evidence" value="ECO:0007669"/>
    <property type="project" value="UniProtKB-SubCell"/>
</dbReference>
<evidence type="ECO:0000256" key="5">
    <source>
        <dbReference type="ARBA" id="ARBA00023128"/>
    </source>
</evidence>
<keyword evidence="9" id="KW-1185">Reference proteome</keyword>
<reference evidence="8" key="1">
    <citation type="submission" date="2023-06" db="EMBL/GenBank/DDBJ databases">
        <title>Conoideocrella luteorostrata (Hypocreales: Clavicipitaceae), a potential biocontrol fungus for elongate hemlock scale in United States Christmas tree production areas.</title>
        <authorList>
            <person name="Barrett H."/>
            <person name="Lovett B."/>
            <person name="Macias A.M."/>
            <person name="Stajich J.E."/>
            <person name="Kasson M.T."/>
        </authorList>
    </citation>
    <scope>NUCLEOTIDE SEQUENCE</scope>
    <source>
        <strain evidence="8">ARSEF 14590</strain>
    </source>
</reference>
<evidence type="ECO:0000256" key="3">
    <source>
        <dbReference type="ARBA" id="ARBA00004370"/>
    </source>
</evidence>
<dbReference type="SUPFAM" id="SSF52540">
    <property type="entry name" value="P-loop containing nucleoside triphosphate hydrolases"/>
    <property type="match status" value="1"/>
</dbReference>
<sequence length="1162" mass="132836">MSSLKRVMTVPKDTVYRVTGLPASKTEDGLRTAIRALIEEKLPEDERHLIELDVAIMPDCAKENTWKVALVKLLVQKQEHNELLQFPYKLESQPTGIWQTILDGAEISFDRHFHGFTQLNTPKTDSSINADIVAITGFSAHPYGSWRGKGELRKMWLKDFLPEDFPYCRILTYGYESSLINYGISRTMDYSEMLIDELKLIRNTEETKKRPLFFIAHSYGGTILGQYLSTAGAASEEDDELLSALYKATYGMLLFAVPHNGSNVSNMKEMVEDMGNGARGEVLDDISPRSSVLRQQRQAFANAIEDRKIISFYEQKQTRMNKKDLQSEKWIPRAGDYETVVDIESAVLYLPNETKIALNADHSDMVKFDSERDRGYRLGLEYLRKFEKDSKAVVARRFNNVSTASSSIRPYQSTVSEADEYIRRKRYSLNNIKIERLCRSPLPVDQCYVSLAILERPTERIQPPLDTSDSAEQPPSASIDLAQIFELLAKRNKCETSKRRIIIYGQAGVGKTTLCKKIVHDFIHGKESALHQAWAPLFDRLLWVPLRNLKRKKPPVSNYEEMLYNEYFKVMGKNGQRLAEELWEKISSTEGDKTLFLLDGLDEVAYDLINDDFLVDLLNNRNVIITSRPYTQLPVSLDDIGLRLETIGFGDDQIRQYIAQDSSTKASADAIFPLLDNRPTLLELLRIPVQLDAFCSTILSSSQNEIPETLTGIYEALVDKLLAKDARRLDKISPQVSHTAHAAKIDLQMKEETSLIECMAFSGLYASAVDFNAQDRNEVIKASSLKLAIDETLGQLSFFKTSDPSLDATQQTFHFLHMTYQEYFAARYFVRQWRQGRKLSCISIGMGTTHDCLTGRSLIRKRKYDPRYNIFWRFVIGLLQGHSDEPKLCQLFEALEEEPRDIIGVQHLLLMVRSQQEVTSVRRESPLFGEIYKKTKSPLEHWVKFWIKIRTQFHGKTTKPTPISALCELLPDSLVIDAFRKVCRDDDHEFWGKVCKERPETLGTLFDLSSTRGTSNWLITMNINDIRSYRLIPEQALKSFVKLLKSPDSAVAEKSHRALQVQIQLPQSILQDLAGLLHGSTHESQHLMLSALEWRENIPELVFHKHLAFVPLFPPSCNTCLQSVSHILRRQSTLSKNSLPDFVLHDLIQLLRNPKFLTMSVT</sequence>